<comment type="caution">
    <text evidence="1">The sequence shown here is derived from an EMBL/GenBank/DDBJ whole genome shotgun (WGS) entry which is preliminary data.</text>
</comment>
<dbReference type="AlphaFoldDB" id="W4M9K1"/>
<reference evidence="1 2" key="1">
    <citation type="journal article" date="2014" name="Nature">
        <title>An environmental bacterial taxon with a large and distinct metabolic repertoire.</title>
        <authorList>
            <person name="Wilson M.C."/>
            <person name="Mori T."/>
            <person name="Ruckert C."/>
            <person name="Uria A.R."/>
            <person name="Helf M.J."/>
            <person name="Takada K."/>
            <person name="Gernert C."/>
            <person name="Steffens U.A."/>
            <person name="Heycke N."/>
            <person name="Schmitt S."/>
            <person name="Rinke C."/>
            <person name="Helfrich E.J."/>
            <person name="Brachmann A.O."/>
            <person name="Gurgui C."/>
            <person name="Wakimoto T."/>
            <person name="Kracht M."/>
            <person name="Crusemann M."/>
            <person name="Hentschel U."/>
            <person name="Abe I."/>
            <person name="Matsunaga S."/>
            <person name="Kalinowski J."/>
            <person name="Takeyama H."/>
            <person name="Piel J."/>
        </authorList>
    </citation>
    <scope>NUCLEOTIDE SEQUENCE [LARGE SCALE GENOMIC DNA]</scope>
    <source>
        <strain evidence="2">TSY2</strain>
    </source>
</reference>
<organism evidence="1 2">
    <name type="scientific">Candidatus Entotheonella gemina</name>
    <dbReference type="NCBI Taxonomy" id="1429439"/>
    <lineage>
        <taxon>Bacteria</taxon>
        <taxon>Pseudomonadati</taxon>
        <taxon>Nitrospinota/Tectimicrobiota group</taxon>
        <taxon>Candidatus Tectimicrobiota</taxon>
        <taxon>Candidatus Entotheonellia</taxon>
        <taxon>Candidatus Entotheonellales</taxon>
        <taxon>Candidatus Entotheonellaceae</taxon>
        <taxon>Candidatus Entotheonella</taxon>
    </lineage>
</organism>
<accession>W4M9K1</accession>
<dbReference type="HOGENOM" id="CLU_2141312_0_0_7"/>
<evidence type="ECO:0000313" key="2">
    <source>
        <dbReference type="Proteomes" id="UP000019140"/>
    </source>
</evidence>
<protein>
    <submittedName>
        <fullName evidence="1">Uncharacterized protein</fullName>
    </submittedName>
</protein>
<gene>
    <name evidence="1" type="ORF">ETSY2_14455</name>
</gene>
<keyword evidence="2" id="KW-1185">Reference proteome</keyword>
<proteinExistence type="predicted"/>
<dbReference type="Proteomes" id="UP000019140">
    <property type="component" value="Unassembled WGS sequence"/>
</dbReference>
<sequence length="112" mass="12694">MTTAISRMKRIVSFHLNIAARAFWKTWRGHVLTAIDSKALMLLRGMLSVESLCHFFIPAKIAGMSIFDLTVGEIMPLTPVGRVTAELLKFNLPQRVEVRETLILAGRYPRRV</sequence>
<evidence type="ECO:0000313" key="1">
    <source>
        <dbReference type="EMBL" id="ETX06878.1"/>
    </source>
</evidence>
<dbReference type="EMBL" id="AZHX01000580">
    <property type="protein sequence ID" value="ETX06878.1"/>
    <property type="molecule type" value="Genomic_DNA"/>
</dbReference>
<name>W4M9K1_9BACT</name>